<feature type="compositionally biased region" description="Gly residues" evidence="1">
    <location>
        <begin position="115"/>
        <end position="134"/>
    </location>
</feature>
<name>A0ABU2TH24_9ACTN</name>
<protein>
    <submittedName>
        <fullName evidence="2">Histone deacetylase</fullName>
    </submittedName>
</protein>
<dbReference type="EMBL" id="JAVRFE010000059">
    <property type="protein sequence ID" value="MDT0460241.1"/>
    <property type="molecule type" value="Genomic_DNA"/>
</dbReference>
<organism evidence="2 3">
    <name type="scientific">Streptomyces mooreae</name>
    <dbReference type="NCBI Taxonomy" id="3075523"/>
    <lineage>
        <taxon>Bacteria</taxon>
        <taxon>Bacillati</taxon>
        <taxon>Actinomycetota</taxon>
        <taxon>Actinomycetes</taxon>
        <taxon>Kitasatosporales</taxon>
        <taxon>Streptomycetaceae</taxon>
        <taxon>Streptomyces</taxon>
    </lineage>
</organism>
<evidence type="ECO:0000313" key="3">
    <source>
        <dbReference type="Proteomes" id="UP001180551"/>
    </source>
</evidence>
<keyword evidence="3" id="KW-1185">Reference proteome</keyword>
<dbReference type="Proteomes" id="UP001180551">
    <property type="component" value="Unassembled WGS sequence"/>
</dbReference>
<dbReference type="Gene3D" id="3.10.490.10">
    <property type="entry name" value="Gamma-glutamyl cyclotransferase-like"/>
    <property type="match status" value="1"/>
</dbReference>
<comment type="caution">
    <text evidence="2">The sequence shown here is derived from an EMBL/GenBank/DDBJ whole genome shotgun (WGS) entry which is preliminary data.</text>
</comment>
<accession>A0ABU2TH24</accession>
<reference evidence="2" key="1">
    <citation type="submission" date="2024-05" db="EMBL/GenBank/DDBJ databases">
        <title>30 novel species of actinomycetes from the DSMZ collection.</title>
        <authorList>
            <person name="Nouioui I."/>
        </authorList>
    </citation>
    <scope>NUCLEOTIDE SEQUENCE</scope>
    <source>
        <strain evidence="2">DSM 41527</strain>
    </source>
</reference>
<dbReference type="RefSeq" id="WP_311627193.1">
    <property type="nucleotide sequence ID" value="NZ_JAVRFE010000059.1"/>
</dbReference>
<evidence type="ECO:0000313" key="2">
    <source>
        <dbReference type="EMBL" id="MDT0460241.1"/>
    </source>
</evidence>
<proteinExistence type="predicted"/>
<sequence length="273" mass="28995">MIRPQRLEALDHSPEAVRRLTPVRHLWYAAYGSNMHAERLACYLTGGQPPGGLRTCPGCRDPRPPARTAPVMLPGLLYFATESQVWTGGRAFYDPGPEPEPTPGPDVDLDVDGAPGAGAAGRRSGGPTGRGPGDAAGRLRPADAELPARSYLLTLSQFSDIAAQEMYREPGRDLDLTEVLTRGRARTGPGRYETLVCAGLLDGYPVLTFTSPWSSQDIALNPPSAAYLRHIAAGIVASHGWSTHRTAAYLAGCPGAEGHWTAPEIAALLGAPR</sequence>
<evidence type="ECO:0000256" key="1">
    <source>
        <dbReference type="SAM" id="MobiDB-lite"/>
    </source>
</evidence>
<gene>
    <name evidence="2" type="ORF">RM550_31730</name>
</gene>
<feature type="region of interest" description="Disordered" evidence="1">
    <location>
        <begin position="89"/>
        <end position="139"/>
    </location>
</feature>